<gene>
    <name evidence="1" type="ORF">HMPREF0168_1054</name>
</gene>
<evidence type="ECO:0000313" key="2">
    <source>
        <dbReference type="Proteomes" id="UP000003323"/>
    </source>
</evidence>
<organism evidence="1 2">
    <name type="scientific">Bifidobacterium dentium ATCC 27679</name>
    <dbReference type="NCBI Taxonomy" id="871562"/>
    <lineage>
        <taxon>Bacteria</taxon>
        <taxon>Bacillati</taxon>
        <taxon>Actinomycetota</taxon>
        <taxon>Actinomycetes</taxon>
        <taxon>Bifidobacteriales</taxon>
        <taxon>Bifidobacteriaceae</taxon>
        <taxon>Bifidobacterium</taxon>
    </lineage>
</organism>
<dbReference type="AlphaFoldDB" id="E0Q7E6"/>
<comment type="caution">
    <text evidence="1">The sequence shown here is derived from an EMBL/GenBank/DDBJ whole genome shotgun (WGS) entry which is preliminary data.</text>
</comment>
<proteinExistence type="predicted"/>
<dbReference type="Proteomes" id="UP000003323">
    <property type="component" value="Unassembled WGS sequence"/>
</dbReference>
<accession>E0Q7E6</accession>
<protein>
    <submittedName>
        <fullName evidence="1">Uncharacterized protein</fullName>
    </submittedName>
</protein>
<name>E0Q7E6_9BIFI</name>
<sequence length="294" mass="33283">MEYTYPKGARLTAICKNCCNDRNDEDQLCENCMNQLKSDLEWMTQNLPMLEEYKINKINKNRDNSNGGGGGYTASAPLREAIYSLLYQHDDEGNSGIRITLTGFCQCLGTQFMSRTPCGELAYRILHTVDDDGRWAYKHSTATPPYAHDIRRLVKKARYMLEDGDRPRIILGACPNVECGMQLSAPEGVEQVKCRKCHNVWTVATLKNMRKARLMQSDITGTQAEIRNLLVSCGYAVNKNTMKSWVHRGQLTQVGENQLSKPVYRLADAYKLVLETEDKGKTITNIWDLVGIAR</sequence>
<reference evidence="1 2" key="1">
    <citation type="submission" date="2010-08" db="EMBL/GenBank/DDBJ databases">
        <authorList>
            <person name="Muzny D."/>
            <person name="Qin X."/>
            <person name="Deng J."/>
            <person name="Jiang H."/>
            <person name="Liu Y."/>
            <person name="Qu J."/>
            <person name="Song X.-Z."/>
            <person name="Zhang L."/>
            <person name="Thornton R."/>
            <person name="Coyle M."/>
            <person name="Francisco L."/>
            <person name="Jackson L."/>
            <person name="Javaid M."/>
            <person name="Korchina V."/>
            <person name="Kovar C."/>
            <person name="Mata R."/>
            <person name="Mathew T."/>
            <person name="Ngo R."/>
            <person name="Nguyen L."/>
            <person name="Nguyen N."/>
            <person name="Okwuonu G."/>
            <person name="Ongeri F."/>
            <person name="Pham C."/>
            <person name="Simmons D."/>
            <person name="Wilczek-Boney K."/>
            <person name="Hale W."/>
            <person name="Jakkamsetti A."/>
            <person name="Pham P."/>
            <person name="Ruth R."/>
            <person name="San Lucas F."/>
            <person name="Warren J."/>
            <person name="Zhang J."/>
            <person name="Zhao Z."/>
            <person name="Zhou C."/>
            <person name="Zhu D."/>
            <person name="Lee S."/>
            <person name="Bess C."/>
            <person name="Blankenburg K."/>
            <person name="Forbes L."/>
            <person name="Fu Q."/>
            <person name="Gubbala S."/>
            <person name="Hirani K."/>
            <person name="Jayaseelan J.C."/>
            <person name="Lara F."/>
            <person name="Munidasa M."/>
            <person name="Palculict T."/>
            <person name="Patil S."/>
            <person name="Pu L.-L."/>
            <person name="Saada N."/>
            <person name="Tang L."/>
            <person name="Weissenberger G."/>
            <person name="Zhu Y."/>
            <person name="Hemphill L."/>
            <person name="Shang Y."/>
            <person name="Youmans B."/>
            <person name="Ayvaz T."/>
            <person name="Ross M."/>
            <person name="Santibanez J."/>
            <person name="Aqrawi P."/>
            <person name="Gross S."/>
            <person name="Joshi V."/>
            <person name="Fowler G."/>
            <person name="Nazareth L."/>
            <person name="Reid J."/>
            <person name="Worley K."/>
            <person name="Petrosino J."/>
            <person name="Highlander S."/>
            <person name="Gibbs R."/>
        </authorList>
    </citation>
    <scope>NUCLEOTIDE SEQUENCE [LARGE SCALE GENOMIC DNA]</scope>
    <source>
        <strain evidence="1 2">ATCC 27679</strain>
    </source>
</reference>
<dbReference type="HOGENOM" id="CLU_085285_0_0_11"/>
<dbReference type="EMBL" id="AEEQ01000009">
    <property type="protein sequence ID" value="EFM41661.1"/>
    <property type="molecule type" value="Genomic_DNA"/>
</dbReference>
<evidence type="ECO:0000313" key="1">
    <source>
        <dbReference type="EMBL" id="EFM41661.1"/>
    </source>
</evidence>